<dbReference type="EC" id="1.8.1.14" evidence="8"/>
<comment type="cofactor">
    <cofactor evidence="1">
        <name>FAD</name>
        <dbReference type="ChEBI" id="CHEBI:57692"/>
    </cofactor>
</comment>
<dbReference type="InterPro" id="IPR036188">
    <property type="entry name" value="FAD/NAD-bd_sf"/>
</dbReference>
<accession>A0A4Y7RP92</accession>
<sequence length="554" mass="59325">MKSEKVLIIGGVAAGTKAAAKAKRENPDLKIVVLTKDRHVSYAGCGLPYYLGDVIKEEKELLVKMPEDFLIDYDIEVLTEMEALKIMPEEKTVAVKSLRTGDVQTFAYDKLVLAAGASPFVPPAPGKELGNIVTVRTVTEATAIKNLINTRGIKDAVVVGGGMIGLEVAENLTLKGINTTVVELAPHVLPPYDADVALYVQKYLAEKGIRVLTGTAVKAFEDNGQGDVGVVITEAGPLKADLAVLAVGVRPNVDLAKECGIALGATGAIAVNELMETNIKDIYAVGDCAENTNLITGRPVWYPMGSTANKTGRVAAINLAGTGHKDTMKGVLGTSILKLFELNMGKTGLSERDARALGYDVETVLVTTQDKAHYYPGSHLIVTKLIVDRKTHLVLGGQVYGEGVVDKPVDILVTAISFGATVEQLTKLDLAYAPPFSMAMSSTIVAAHVMINKLQGRFTGVSPLDLKEKMEAGAVLVDVRSDEEFFLRSIPGSINIPLRMLSERAGELDRSKEIIINCKLGLRSYMASLKLKRLGFEKVSILDGGLTAYPFETE</sequence>
<dbReference type="Pfam" id="PF00581">
    <property type="entry name" value="Rhodanese"/>
    <property type="match status" value="1"/>
</dbReference>
<keyword evidence="5 8" id="KW-0560">Oxidoreductase</keyword>
<proteinExistence type="inferred from homology"/>
<dbReference type="InterPro" id="IPR016156">
    <property type="entry name" value="FAD/NAD-linked_Rdtase_dimer_sf"/>
</dbReference>
<dbReference type="InterPro" id="IPR004099">
    <property type="entry name" value="Pyr_nucl-diS_OxRdtase_dimer"/>
</dbReference>
<evidence type="ECO:0000256" key="6">
    <source>
        <dbReference type="ARBA" id="ARBA00023284"/>
    </source>
</evidence>
<dbReference type="PANTHER" id="PTHR43429:SF1">
    <property type="entry name" value="NAD(P)H SULFUR OXIDOREDUCTASE (COA-DEPENDENT)"/>
    <property type="match status" value="1"/>
</dbReference>
<evidence type="ECO:0000256" key="3">
    <source>
        <dbReference type="ARBA" id="ARBA00022630"/>
    </source>
</evidence>
<evidence type="ECO:0000259" key="7">
    <source>
        <dbReference type="PROSITE" id="PS50206"/>
    </source>
</evidence>
<dbReference type="EMBL" id="QFFZ01000024">
    <property type="protein sequence ID" value="TEB10560.1"/>
    <property type="molecule type" value="Genomic_DNA"/>
</dbReference>
<evidence type="ECO:0000256" key="4">
    <source>
        <dbReference type="ARBA" id="ARBA00022827"/>
    </source>
</evidence>
<keyword evidence="4" id="KW-0274">FAD</keyword>
<evidence type="ECO:0000313" key="9">
    <source>
        <dbReference type="Proteomes" id="UP000297597"/>
    </source>
</evidence>
<comment type="similarity">
    <text evidence="2">Belongs to the class-III pyridine nucleotide-disulfide oxidoreductase family.</text>
</comment>
<evidence type="ECO:0000256" key="5">
    <source>
        <dbReference type="ARBA" id="ARBA00023002"/>
    </source>
</evidence>
<dbReference type="Proteomes" id="UP000297597">
    <property type="component" value="Unassembled WGS sequence"/>
</dbReference>
<keyword evidence="3" id="KW-0285">Flavoprotein</keyword>
<dbReference type="InterPro" id="IPR036873">
    <property type="entry name" value="Rhodanese-like_dom_sf"/>
</dbReference>
<dbReference type="OrthoDB" id="9802028at2"/>
<dbReference type="InterPro" id="IPR050260">
    <property type="entry name" value="FAD-bd_OxRdtase"/>
</dbReference>
<comment type="caution">
    <text evidence="8">The sequence shown here is derived from an EMBL/GenBank/DDBJ whole genome shotgun (WGS) entry which is preliminary data.</text>
</comment>
<dbReference type="SMART" id="SM00450">
    <property type="entry name" value="RHOD"/>
    <property type="match status" value="1"/>
</dbReference>
<dbReference type="Gene3D" id="3.40.250.10">
    <property type="entry name" value="Rhodanese-like domain"/>
    <property type="match status" value="1"/>
</dbReference>
<keyword evidence="6" id="KW-0676">Redox-active center</keyword>
<dbReference type="InterPro" id="IPR023753">
    <property type="entry name" value="FAD/NAD-binding_dom"/>
</dbReference>
<dbReference type="AlphaFoldDB" id="A0A4Y7RP92"/>
<dbReference type="SUPFAM" id="SSF55424">
    <property type="entry name" value="FAD/NAD-linked reductases, dimerisation (C-terminal) domain"/>
    <property type="match status" value="1"/>
</dbReference>
<dbReference type="RefSeq" id="WP_134214080.1">
    <property type="nucleotide sequence ID" value="NZ_QFFZ01000024.1"/>
</dbReference>
<evidence type="ECO:0000256" key="1">
    <source>
        <dbReference type="ARBA" id="ARBA00001974"/>
    </source>
</evidence>
<dbReference type="PANTHER" id="PTHR43429">
    <property type="entry name" value="PYRIDINE NUCLEOTIDE-DISULFIDE OXIDOREDUCTASE DOMAIN-CONTAINING"/>
    <property type="match status" value="1"/>
</dbReference>
<dbReference type="SUPFAM" id="SSF52821">
    <property type="entry name" value="Rhodanese/Cell cycle control phosphatase"/>
    <property type="match status" value="1"/>
</dbReference>
<name>A0A4Y7RP92_9FIRM</name>
<dbReference type="PROSITE" id="PS50206">
    <property type="entry name" value="RHODANESE_3"/>
    <property type="match status" value="1"/>
</dbReference>
<dbReference type="SUPFAM" id="SSF51905">
    <property type="entry name" value="FAD/NAD(P)-binding domain"/>
    <property type="match status" value="2"/>
</dbReference>
<dbReference type="PRINTS" id="PR00368">
    <property type="entry name" value="FADPNR"/>
</dbReference>
<feature type="domain" description="Rhodanese" evidence="7">
    <location>
        <begin position="470"/>
        <end position="553"/>
    </location>
</feature>
<dbReference type="Pfam" id="PF02852">
    <property type="entry name" value="Pyr_redox_dim"/>
    <property type="match status" value="1"/>
</dbReference>
<dbReference type="InterPro" id="IPR001763">
    <property type="entry name" value="Rhodanese-like_dom"/>
</dbReference>
<dbReference type="Gene3D" id="3.50.50.60">
    <property type="entry name" value="FAD/NAD(P)-binding domain"/>
    <property type="match status" value="2"/>
</dbReference>
<protein>
    <submittedName>
        <fullName evidence="8">Coenzyme A disulfide reductase</fullName>
        <ecNumber evidence="8">1.8.1.14</ecNumber>
    </submittedName>
</protein>
<reference evidence="8 9" key="1">
    <citation type="journal article" date="2018" name="Environ. Microbiol.">
        <title>Novel energy conservation strategies and behaviour of Pelotomaculum schinkii driving syntrophic propionate catabolism.</title>
        <authorList>
            <person name="Hidalgo-Ahumada C.A.P."/>
            <person name="Nobu M.K."/>
            <person name="Narihiro T."/>
            <person name="Tamaki H."/>
            <person name="Liu W.T."/>
            <person name="Kamagata Y."/>
            <person name="Stams A.J.M."/>
            <person name="Imachi H."/>
            <person name="Sousa D.Z."/>
        </authorList>
    </citation>
    <scope>NUCLEOTIDE SEQUENCE [LARGE SCALE GENOMIC DNA]</scope>
    <source>
        <strain evidence="8 9">MGP</strain>
    </source>
</reference>
<dbReference type="Pfam" id="PF07992">
    <property type="entry name" value="Pyr_redox_2"/>
    <property type="match status" value="1"/>
</dbReference>
<keyword evidence="9" id="KW-1185">Reference proteome</keyword>
<organism evidence="8 9">
    <name type="scientific">Pelotomaculum propionicicum</name>
    <dbReference type="NCBI Taxonomy" id="258475"/>
    <lineage>
        <taxon>Bacteria</taxon>
        <taxon>Bacillati</taxon>
        <taxon>Bacillota</taxon>
        <taxon>Clostridia</taxon>
        <taxon>Eubacteriales</taxon>
        <taxon>Desulfotomaculaceae</taxon>
        <taxon>Pelotomaculum</taxon>
    </lineage>
</organism>
<gene>
    <name evidence="8" type="primary">cdr</name>
    <name evidence="8" type="ORF">Pmgp_02250</name>
</gene>
<dbReference type="CDD" id="cd00158">
    <property type="entry name" value="RHOD"/>
    <property type="match status" value="1"/>
</dbReference>
<evidence type="ECO:0000256" key="2">
    <source>
        <dbReference type="ARBA" id="ARBA00009130"/>
    </source>
</evidence>
<dbReference type="GO" id="GO:0050451">
    <property type="term" value="F:CoA-disulfide reductase (NADPH) activity"/>
    <property type="evidence" value="ECO:0007669"/>
    <property type="project" value="UniProtKB-EC"/>
</dbReference>
<evidence type="ECO:0000313" key="8">
    <source>
        <dbReference type="EMBL" id="TEB10560.1"/>
    </source>
</evidence>
<dbReference type="PRINTS" id="PR00411">
    <property type="entry name" value="PNDRDTASEI"/>
</dbReference>